<dbReference type="Gramene" id="ONK69104">
    <property type="protein sequence ID" value="ONK69104"/>
    <property type="gene ID" value="A4U43_C05F19400"/>
</dbReference>
<evidence type="ECO:0000256" key="1">
    <source>
        <dbReference type="SAM" id="MobiDB-lite"/>
    </source>
</evidence>
<feature type="region of interest" description="Disordered" evidence="1">
    <location>
        <begin position="16"/>
        <end position="52"/>
    </location>
</feature>
<gene>
    <name evidence="2" type="ORF">A4U43_C05F19400</name>
</gene>
<protein>
    <submittedName>
        <fullName evidence="2">Uncharacterized protein</fullName>
    </submittedName>
</protein>
<dbReference type="EMBL" id="CM007385">
    <property type="protein sequence ID" value="ONK69104.1"/>
    <property type="molecule type" value="Genomic_DNA"/>
</dbReference>
<reference evidence="3" key="1">
    <citation type="journal article" date="2017" name="Nat. Commun.">
        <title>The asparagus genome sheds light on the origin and evolution of a young Y chromosome.</title>
        <authorList>
            <person name="Harkess A."/>
            <person name="Zhou J."/>
            <person name="Xu C."/>
            <person name="Bowers J.E."/>
            <person name="Van der Hulst R."/>
            <person name="Ayyampalayam S."/>
            <person name="Mercati F."/>
            <person name="Riccardi P."/>
            <person name="McKain M.R."/>
            <person name="Kakrana A."/>
            <person name="Tang H."/>
            <person name="Ray J."/>
            <person name="Groenendijk J."/>
            <person name="Arikit S."/>
            <person name="Mathioni S.M."/>
            <person name="Nakano M."/>
            <person name="Shan H."/>
            <person name="Telgmann-Rauber A."/>
            <person name="Kanno A."/>
            <person name="Yue Z."/>
            <person name="Chen H."/>
            <person name="Li W."/>
            <person name="Chen Y."/>
            <person name="Xu X."/>
            <person name="Zhang Y."/>
            <person name="Luo S."/>
            <person name="Chen H."/>
            <person name="Gao J."/>
            <person name="Mao Z."/>
            <person name="Pires J.C."/>
            <person name="Luo M."/>
            <person name="Kudrna D."/>
            <person name="Wing R.A."/>
            <person name="Meyers B.C."/>
            <person name="Yi K."/>
            <person name="Kong H."/>
            <person name="Lavrijsen P."/>
            <person name="Sunseri F."/>
            <person name="Falavigna A."/>
            <person name="Ye Y."/>
            <person name="Leebens-Mack J.H."/>
            <person name="Chen G."/>
        </authorList>
    </citation>
    <scope>NUCLEOTIDE SEQUENCE [LARGE SCALE GENOMIC DNA]</scope>
    <source>
        <strain evidence="3">cv. DH0086</strain>
    </source>
</reference>
<evidence type="ECO:0000313" key="2">
    <source>
        <dbReference type="EMBL" id="ONK69104.1"/>
    </source>
</evidence>
<dbReference type="AlphaFoldDB" id="A0A5P1ETH2"/>
<organism evidence="2 3">
    <name type="scientific">Asparagus officinalis</name>
    <name type="common">Garden asparagus</name>
    <dbReference type="NCBI Taxonomy" id="4686"/>
    <lineage>
        <taxon>Eukaryota</taxon>
        <taxon>Viridiplantae</taxon>
        <taxon>Streptophyta</taxon>
        <taxon>Embryophyta</taxon>
        <taxon>Tracheophyta</taxon>
        <taxon>Spermatophyta</taxon>
        <taxon>Magnoliopsida</taxon>
        <taxon>Liliopsida</taxon>
        <taxon>Asparagales</taxon>
        <taxon>Asparagaceae</taxon>
        <taxon>Asparagoideae</taxon>
        <taxon>Asparagus</taxon>
    </lineage>
</organism>
<proteinExistence type="predicted"/>
<keyword evidence="3" id="KW-1185">Reference proteome</keyword>
<name>A0A5P1ETH2_ASPOF</name>
<sequence length="169" mass="18333">MYARFCHYAAYLKSHRGGGVQQQRGAHTAPPSPPRASTRTLSPHGTDGHRSPPLFRFSTLQRLAATASSALSDLSRLTTPRLLRLLPSASTRPHRLSRQTGLRVATRFVPRCVCSDMLNVASSKRFTTRLADDKQSEISDSSLITPGRRSLSEMANVSRCVVGACGGGE</sequence>
<accession>A0A5P1ETH2</accession>
<evidence type="ECO:0000313" key="3">
    <source>
        <dbReference type="Proteomes" id="UP000243459"/>
    </source>
</evidence>
<dbReference type="Proteomes" id="UP000243459">
    <property type="component" value="Chromosome 5"/>
</dbReference>